<dbReference type="PANTHER" id="PTHR46890:SF48">
    <property type="entry name" value="RNA-DIRECTED DNA POLYMERASE"/>
    <property type="match status" value="1"/>
</dbReference>
<feature type="domain" description="Reverse transcriptase" evidence="1">
    <location>
        <begin position="28"/>
        <end position="141"/>
    </location>
</feature>
<evidence type="ECO:0000259" key="1">
    <source>
        <dbReference type="Pfam" id="PF00078"/>
    </source>
</evidence>
<dbReference type="Proteomes" id="UP001280121">
    <property type="component" value="Unassembled WGS sequence"/>
</dbReference>
<name>A0AAD9U2S3_9ROSI</name>
<dbReference type="InterPro" id="IPR052343">
    <property type="entry name" value="Retrotransposon-Effector_Assoc"/>
</dbReference>
<evidence type="ECO:0000313" key="2">
    <source>
        <dbReference type="EMBL" id="KAK2646300.1"/>
    </source>
</evidence>
<reference evidence="2" key="1">
    <citation type="journal article" date="2023" name="Plant J.">
        <title>Genome sequences and population genomics provide insights into the demographic history, inbreeding, and mutation load of two 'living fossil' tree species of Dipteronia.</title>
        <authorList>
            <person name="Feng Y."/>
            <person name="Comes H.P."/>
            <person name="Chen J."/>
            <person name="Zhu S."/>
            <person name="Lu R."/>
            <person name="Zhang X."/>
            <person name="Li P."/>
            <person name="Qiu J."/>
            <person name="Olsen K.M."/>
            <person name="Qiu Y."/>
        </authorList>
    </citation>
    <scope>NUCLEOTIDE SEQUENCE</scope>
    <source>
        <strain evidence="2">KIB01</strain>
    </source>
</reference>
<comment type="caution">
    <text evidence="2">The sequence shown here is derived from an EMBL/GenBank/DDBJ whole genome shotgun (WGS) entry which is preliminary data.</text>
</comment>
<gene>
    <name evidence="2" type="ORF">Ddye_021495</name>
</gene>
<protein>
    <recommendedName>
        <fullName evidence="1">Reverse transcriptase domain-containing protein</fullName>
    </recommendedName>
</protein>
<keyword evidence="3" id="KW-1185">Reference proteome</keyword>
<dbReference type="AlphaFoldDB" id="A0AAD9U2S3"/>
<sequence>MLGGLGLEDVNQTLIVLISKVKQGESVTDFCPISLCNVNYKIVKSLVNRLRTVLDDVISVTQSAFIPRGLISDNAIIGFECMHALKHWKKGKKGVLALKLDMSKAYDRVVWDFISGMMTKLGFSEAWVDRILRCVKSISFSYMINGDVCSFVKPSRGLR</sequence>
<dbReference type="InterPro" id="IPR000477">
    <property type="entry name" value="RT_dom"/>
</dbReference>
<dbReference type="Pfam" id="PF00078">
    <property type="entry name" value="RVT_1"/>
    <property type="match status" value="1"/>
</dbReference>
<organism evidence="2 3">
    <name type="scientific">Dipteronia dyeriana</name>
    <dbReference type="NCBI Taxonomy" id="168575"/>
    <lineage>
        <taxon>Eukaryota</taxon>
        <taxon>Viridiplantae</taxon>
        <taxon>Streptophyta</taxon>
        <taxon>Embryophyta</taxon>
        <taxon>Tracheophyta</taxon>
        <taxon>Spermatophyta</taxon>
        <taxon>Magnoliopsida</taxon>
        <taxon>eudicotyledons</taxon>
        <taxon>Gunneridae</taxon>
        <taxon>Pentapetalae</taxon>
        <taxon>rosids</taxon>
        <taxon>malvids</taxon>
        <taxon>Sapindales</taxon>
        <taxon>Sapindaceae</taxon>
        <taxon>Hippocastanoideae</taxon>
        <taxon>Acereae</taxon>
        <taxon>Dipteronia</taxon>
    </lineage>
</organism>
<dbReference type="EMBL" id="JANJYI010000006">
    <property type="protein sequence ID" value="KAK2646300.1"/>
    <property type="molecule type" value="Genomic_DNA"/>
</dbReference>
<proteinExistence type="predicted"/>
<accession>A0AAD9U2S3</accession>
<evidence type="ECO:0000313" key="3">
    <source>
        <dbReference type="Proteomes" id="UP001280121"/>
    </source>
</evidence>
<dbReference type="PANTHER" id="PTHR46890">
    <property type="entry name" value="NON-LTR RETROLELEMENT REVERSE TRANSCRIPTASE-LIKE PROTEIN-RELATED"/>
    <property type="match status" value="1"/>
</dbReference>